<organism evidence="2 3">
    <name type="scientific">Kitasatospora saccharophila</name>
    <dbReference type="NCBI Taxonomy" id="407973"/>
    <lineage>
        <taxon>Bacteria</taxon>
        <taxon>Bacillati</taxon>
        <taxon>Actinomycetota</taxon>
        <taxon>Actinomycetes</taxon>
        <taxon>Kitasatosporales</taxon>
        <taxon>Streptomycetaceae</taxon>
        <taxon>Kitasatospora</taxon>
    </lineage>
</organism>
<protein>
    <submittedName>
        <fullName evidence="2">Uncharacterized protein</fullName>
    </submittedName>
</protein>
<comment type="caution">
    <text evidence="2">The sequence shown here is derived from an EMBL/GenBank/DDBJ whole genome shotgun (WGS) entry which is preliminary data.</text>
</comment>
<gene>
    <name evidence="2" type="ORF">GCM10009759_69010</name>
</gene>
<dbReference type="Proteomes" id="UP001500897">
    <property type="component" value="Unassembled WGS sequence"/>
</dbReference>
<proteinExistence type="predicted"/>
<evidence type="ECO:0000313" key="3">
    <source>
        <dbReference type="Proteomes" id="UP001500897"/>
    </source>
</evidence>
<dbReference type="EMBL" id="BAAANS010000072">
    <property type="protein sequence ID" value="GAA2120291.1"/>
    <property type="molecule type" value="Genomic_DNA"/>
</dbReference>
<dbReference type="RefSeq" id="WP_344558039.1">
    <property type="nucleotide sequence ID" value="NZ_BAAANS010000072.1"/>
</dbReference>
<feature type="region of interest" description="Disordered" evidence="1">
    <location>
        <begin position="1"/>
        <end position="21"/>
    </location>
</feature>
<evidence type="ECO:0000313" key="2">
    <source>
        <dbReference type="EMBL" id="GAA2120291.1"/>
    </source>
</evidence>
<keyword evidence="3" id="KW-1185">Reference proteome</keyword>
<sequence length="405" mass="43729">MATRGIDGTEAAELGFDTEDPTAGASWHVDVGTMDGGYAPDMVVAQAGPAWIWHFGGRTVRCDTEAEAKALFGTELADMVRACAEPAKVDSSGNGGDSGGDFLWEGENGECLIATAGHSEYEEKDDTLLVWREGGQTSWRDYATSTAAIEAALALAETVVGNEAVPAADRAALAEHTVLVRTHLALSSGGVPEFCRVFKAKDTDTWYPENYLGLALAEADGRWILATESNDCANLSYTLYDDEARARAAFAHGIVAYYWQPQDRAYHWTSLDRTENVLAAPTEPGSSTYAVVAAFGDHEHELATVEGRDAARTRAAGFLAAHFHRLPPVTDTADTEALIRYQALRRTVMSDEVANSEAVLGDAIRRADAQELYGHGRGRTTWTELADHLGVARDTVTEIRKGRAW</sequence>
<accession>A0ABN2Y222</accession>
<name>A0ABN2Y222_9ACTN</name>
<reference evidence="2 3" key="1">
    <citation type="journal article" date="2019" name="Int. J. Syst. Evol. Microbiol.">
        <title>The Global Catalogue of Microorganisms (GCM) 10K type strain sequencing project: providing services to taxonomists for standard genome sequencing and annotation.</title>
        <authorList>
            <consortium name="The Broad Institute Genomics Platform"/>
            <consortium name="The Broad Institute Genome Sequencing Center for Infectious Disease"/>
            <person name="Wu L."/>
            <person name="Ma J."/>
        </authorList>
    </citation>
    <scope>NUCLEOTIDE SEQUENCE [LARGE SCALE GENOMIC DNA]</scope>
    <source>
        <strain evidence="2 3">JCM 14559</strain>
    </source>
</reference>
<evidence type="ECO:0000256" key="1">
    <source>
        <dbReference type="SAM" id="MobiDB-lite"/>
    </source>
</evidence>